<name>A0AA49X741_9CAUD</name>
<dbReference type="Proteomes" id="UP001180368">
    <property type="component" value="Segment"/>
</dbReference>
<evidence type="ECO:0000313" key="2">
    <source>
        <dbReference type="Proteomes" id="UP001180368"/>
    </source>
</evidence>
<organism evidence="1 2">
    <name type="scientific">Vibrio phage vB_ValA_R15Z</name>
    <dbReference type="NCBI Taxonomy" id="3044218"/>
    <lineage>
        <taxon>Viruses</taxon>
        <taxon>Duplodnaviria</taxon>
        <taxon>Heunggongvirae</taxon>
        <taxon>Uroviricota</taxon>
        <taxon>Caudoviricetes</taxon>
        <taxon>Autographivirales</taxon>
        <taxon>Autosignataviridae</taxon>
        <taxon>Colwellvirinae</taxon>
        <taxon>Kaohsiungvirus</taxon>
        <taxon>Kaohsiungvirus R15Z</taxon>
    </lineage>
</organism>
<keyword evidence="2" id="KW-1185">Reference proteome</keyword>
<protein>
    <submittedName>
        <fullName evidence="1">Uncharacterized protein</fullName>
    </submittedName>
</protein>
<reference evidence="1" key="1">
    <citation type="submission" date="2023-04" db="EMBL/GenBank/DDBJ databases">
        <authorList>
            <person name="Li H."/>
        </authorList>
    </citation>
    <scope>NUCLEOTIDE SEQUENCE</scope>
</reference>
<proteinExistence type="predicted"/>
<sequence length="71" mass="7965">MQVTQSQASNHFDRGMLVTIRTQLDSVGIDWDNRDAATLQEITSLWYDASETLTYHIQAVNGLPTPLDTRG</sequence>
<evidence type="ECO:0000313" key="1">
    <source>
        <dbReference type="EMBL" id="WLJ89358.1"/>
    </source>
</evidence>
<dbReference type="EMBL" id="OQ745668">
    <property type="protein sequence ID" value="WLJ89358.1"/>
    <property type="molecule type" value="Genomic_DNA"/>
</dbReference>
<accession>A0AA49X741</accession>